<dbReference type="Pfam" id="PF00385">
    <property type="entry name" value="Chromo"/>
    <property type="match status" value="2"/>
</dbReference>
<evidence type="ECO:0000256" key="10">
    <source>
        <dbReference type="ARBA" id="ARBA00023125"/>
    </source>
</evidence>
<dbReference type="SMART" id="SM00490">
    <property type="entry name" value="HELICc"/>
    <property type="match status" value="1"/>
</dbReference>
<dbReference type="InterPro" id="IPR025260">
    <property type="entry name" value="CHD1-like_C"/>
</dbReference>
<feature type="compositionally biased region" description="Basic residues" evidence="13">
    <location>
        <begin position="974"/>
        <end position="993"/>
    </location>
</feature>
<dbReference type="Proteomes" id="UP000789739">
    <property type="component" value="Unassembled WGS sequence"/>
</dbReference>
<evidence type="ECO:0000256" key="3">
    <source>
        <dbReference type="ARBA" id="ARBA00022737"/>
    </source>
</evidence>
<keyword evidence="3" id="KW-0677">Repeat</keyword>
<keyword evidence="7" id="KW-0067">ATP-binding</keyword>
<sequence length="1368" mass="157485">MLNCSPSPGDIYELDPELYGLRRSTRSRPNRINYRLSSSDGEESNSTKNAIDRNSILRTRKKHRKEVTWFPDGEASDSHPSDDLSSSLDEDAEDNTPRKRSKKHKTIVTGDDDWGTNTKKTSRRVYNIDNYYQHDRYSRRARTVKSYNEDLIDKQLKELVETDDEIDGAYDAAQEEEGDAIESIHDIRRKEVSDPVESDDPKTNMEFLIKWKGWSHLHDTWDTYNNLRTFKGFKKLENYIKNHQIEQKMLQESTNAEDIETSNVRREMARDTLKDYKTIERIIATRVSSPGGSTTGRNYEYLCKWKRLPYSDCTWENAELIQRDFQAEIDAFLDRNNSQRLPHRSKPYTQKRPSFKRITEQPLYIVGGELRDFQLTGLNWLAHLWSKNENGILADEMGLGKTIQTISFLSYLLHTHHQYGPFLVVVPLSTIASWQQEFQTWAPDLNVIVYIGSSGSREVIREHEFYIQSSPKRPKFNVLITTYEFILKDRQELGSIKWQYLAVDEAHRLKNSESQLHEVLSEFHTVNRLLITGTPLQNSVKELCALVNFLMPDFQLPSDIDLGVPDEEQEAKIRELHKSLEPYMLRRLKKDVEKSLPQKTERILRVELAPLQMHYYKHILTKNFNVLNDGVRGSSQMSLLNIAVELKKASNHPYLFPNAESWTNSREEQLRGLIMNSGKMVLLDKLLKRLRESNHRVLIFSQMVRMLDILTDYLRLRGYPHQRLDGGIGSEARKKAIEHFNAPGSPDFIFLLSTRAGGLGINLNTADTVIIFDSDWNPQNDLQAMARAHRIGQKNHVNVYRFLTKDTIEESILERAKRKMVLEYCIIKQMDTSGQSLLQKKDKATSSRPDNFSREDLSAILKFGAQNMFKETEGQKKLDDMDLDDILARAETHDTVGDGVSSSFGGEEFLKQFQVADYGGSDISWEEIIPEEERKKMANGESPGAVGPSLTQPVIENEEYESKGGLKRAAKEKTHGRKSAKKQKVSSSGRKKSSSPELTQKEIRALIRGIMKFGNPHQRYDDVVRDADLQDKVRELVLQVYDEIYAAAEKAIREHDSVNGNSAGTNARAKAIHTSYNNVEKINAGLLIQRVGDLNVLYEKLSKVPNLEKFRFNVPLKPVNNWHCDWGQKEDAMLMAGIYKHGFGSWRAVREDASLGLAKKLSEEETEEENTSAKQTAKVVRRAEYLMKVLREAPSEEHAPKKGRRLKIRITSQETSATPPDVVTAKASKRKSNTPDEGSPSSRKKPKAPVEVVESSDDEFEELDEELEKTCKELLRPVRKYLQKLKKDSARYTGKEKARLLKECVRTIGARIGEILSEKRSDAEKTRWRRYLWTFVTYFWPAQIAPTKLITLYEKLERSERSDDRTRT</sequence>
<dbReference type="FunFam" id="2.40.50.40:FF:000014">
    <property type="entry name" value="Chromodomain-helicase-DNA-binding protein 2 isoform 1"/>
    <property type="match status" value="1"/>
</dbReference>
<dbReference type="SMART" id="SM01176">
    <property type="entry name" value="DUF4208"/>
    <property type="match status" value="1"/>
</dbReference>
<dbReference type="Pfam" id="PF00176">
    <property type="entry name" value="SNF2-rel_dom"/>
    <property type="match status" value="1"/>
</dbReference>
<evidence type="ECO:0000256" key="12">
    <source>
        <dbReference type="ARBA" id="ARBA00023242"/>
    </source>
</evidence>
<dbReference type="GO" id="GO:0003682">
    <property type="term" value="F:chromatin binding"/>
    <property type="evidence" value="ECO:0007669"/>
    <property type="project" value="TreeGrafter"/>
</dbReference>
<evidence type="ECO:0000259" key="15">
    <source>
        <dbReference type="PROSITE" id="PS51192"/>
    </source>
</evidence>
<keyword evidence="6" id="KW-0347">Helicase</keyword>
<dbReference type="InterPro" id="IPR000953">
    <property type="entry name" value="Chromo/chromo_shadow_dom"/>
</dbReference>
<keyword evidence="18" id="KW-1185">Reference proteome</keyword>
<keyword evidence="8" id="KW-0156">Chromatin regulator</keyword>
<dbReference type="GO" id="GO:0005524">
    <property type="term" value="F:ATP binding"/>
    <property type="evidence" value="ECO:0007669"/>
    <property type="project" value="UniProtKB-KW"/>
</dbReference>
<dbReference type="InterPro" id="IPR014001">
    <property type="entry name" value="Helicase_ATP-bd"/>
</dbReference>
<protein>
    <submittedName>
        <fullName evidence="17">9849_t:CDS:1</fullName>
    </submittedName>
</protein>
<feature type="region of interest" description="Disordered" evidence="13">
    <location>
        <begin position="938"/>
        <end position="998"/>
    </location>
</feature>
<evidence type="ECO:0000256" key="4">
    <source>
        <dbReference type="ARBA" id="ARBA00022741"/>
    </source>
</evidence>
<dbReference type="PROSITE" id="PS50013">
    <property type="entry name" value="CHROMO_2"/>
    <property type="match status" value="2"/>
</dbReference>
<dbReference type="InterPro" id="IPR000330">
    <property type="entry name" value="SNF2_N"/>
</dbReference>
<dbReference type="CDD" id="cd17993">
    <property type="entry name" value="DEXHc_CHD1_2"/>
    <property type="match status" value="1"/>
</dbReference>
<dbReference type="GO" id="GO:0034728">
    <property type="term" value="P:nucleosome organization"/>
    <property type="evidence" value="ECO:0007669"/>
    <property type="project" value="TreeGrafter"/>
</dbReference>
<dbReference type="GO" id="GO:0000785">
    <property type="term" value="C:chromatin"/>
    <property type="evidence" value="ECO:0007669"/>
    <property type="project" value="TreeGrafter"/>
</dbReference>
<dbReference type="InterPro" id="IPR041150">
    <property type="entry name" value="Cdh1_DBD"/>
</dbReference>
<dbReference type="InterPro" id="IPR056302">
    <property type="entry name" value="CHD1-2/Hrp3_HTH"/>
</dbReference>
<dbReference type="FunFam" id="3.40.50.300:FF:000130">
    <property type="entry name" value="Chromodomain-helicase-DNA-binding protein 2 isoform 1"/>
    <property type="match status" value="1"/>
</dbReference>
<dbReference type="Gene3D" id="1.10.10.60">
    <property type="entry name" value="Homeodomain-like"/>
    <property type="match status" value="1"/>
</dbReference>
<dbReference type="PROSITE" id="PS51194">
    <property type="entry name" value="HELICASE_CTER"/>
    <property type="match status" value="1"/>
</dbReference>
<keyword evidence="12" id="KW-0539">Nucleus</keyword>
<evidence type="ECO:0000256" key="2">
    <source>
        <dbReference type="ARBA" id="ARBA00009220"/>
    </source>
</evidence>
<dbReference type="CDD" id="cd18793">
    <property type="entry name" value="SF2_C_SNF"/>
    <property type="match status" value="1"/>
</dbReference>
<feature type="domain" description="Helicase C-terminal" evidence="16">
    <location>
        <begin position="682"/>
        <end position="838"/>
    </location>
</feature>
<dbReference type="Pfam" id="PF13907">
    <property type="entry name" value="CHD1-like_C"/>
    <property type="match status" value="1"/>
</dbReference>
<dbReference type="Gene3D" id="3.40.50.10810">
    <property type="entry name" value="Tandem AAA-ATPase domain"/>
    <property type="match status" value="1"/>
</dbReference>
<dbReference type="Pfam" id="PF18196">
    <property type="entry name" value="Cdh1_DBD_1"/>
    <property type="match status" value="1"/>
</dbReference>
<feature type="compositionally biased region" description="Basic and acidic residues" evidence="13">
    <location>
        <begin position="960"/>
        <end position="973"/>
    </location>
</feature>
<dbReference type="Gene3D" id="2.40.50.40">
    <property type="match status" value="2"/>
</dbReference>
<dbReference type="PROSITE" id="PS00598">
    <property type="entry name" value="CHROMO_1"/>
    <property type="match status" value="1"/>
</dbReference>
<dbReference type="GO" id="GO:0140658">
    <property type="term" value="F:ATP-dependent chromatin remodeler activity"/>
    <property type="evidence" value="ECO:0007669"/>
    <property type="project" value="TreeGrafter"/>
</dbReference>
<dbReference type="SUPFAM" id="SSF52540">
    <property type="entry name" value="P-loop containing nucleoside triphosphate hydrolases"/>
    <property type="match status" value="2"/>
</dbReference>
<dbReference type="SUPFAM" id="SSF54160">
    <property type="entry name" value="Chromo domain-like"/>
    <property type="match status" value="2"/>
</dbReference>
<evidence type="ECO:0000256" key="9">
    <source>
        <dbReference type="ARBA" id="ARBA00023015"/>
    </source>
</evidence>
<dbReference type="Pfam" id="PF23588">
    <property type="entry name" value="HTH_CHD1_Hrp3"/>
    <property type="match status" value="1"/>
</dbReference>
<dbReference type="Gene3D" id="3.40.50.300">
    <property type="entry name" value="P-loop containing nucleotide triphosphate hydrolases"/>
    <property type="match status" value="1"/>
</dbReference>
<evidence type="ECO:0000256" key="7">
    <source>
        <dbReference type="ARBA" id="ARBA00022840"/>
    </source>
</evidence>
<dbReference type="EMBL" id="CAJVPI010000978">
    <property type="protein sequence ID" value="CAG8586333.1"/>
    <property type="molecule type" value="Genomic_DNA"/>
</dbReference>
<dbReference type="InterPro" id="IPR049730">
    <property type="entry name" value="SNF2/RAD54-like_C"/>
</dbReference>
<keyword evidence="5" id="KW-0378">Hydrolase</keyword>
<dbReference type="Pfam" id="PF00271">
    <property type="entry name" value="Helicase_C"/>
    <property type="match status" value="1"/>
</dbReference>
<dbReference type="OrthoDB" id="5857104at2759"/>
<dbReference type="InterPro" id="IPR023779">
    <property type="entry name" value="Chromodomain_CS"/>
</dbReference>
<dbReference type="GO" id="GO:0004386">
    <property type="term" value="F:helicase activity"/>
    <property type="evidence" value="ECO:0007669"/>
    <property type="project" value="UniProtKB-KW"/>
</dbReference>
<dbReference type="InterPro" id="IPR027417">
    <property type="entry name" value="P-loop_NTPase"/>
</dbReference>
<evidence type="ECO:0000256" key="13">
    <source>
        <dbReference type="SAM" id="MobiDB-lite"/>
    </source>
</evidence>
<dbReference type="PANTHER" id="PTHR45623:SF14">
    <property type="entry name" value="CHROMODOMAIN-HELICASE-DNA-BINDING PROTEIN 1"/>
    <property type="match status" value="1"/>
</dbReference>
<dbReference type="Gene3D" id="6.10.140.1440">
    <property type="match status" value="1"/>
</dbReference>
<dbReference type="PROSITE" id="PS51192">
    <property type="entry name" value="HELICASE_ATP_BIND_1"/>
    <property type="match status" value="1"/>
</dbReference>
<accession>A0A9N9C476</accession>
<dbReference type="CDD" id="cd18659">
    <property type="entry name" value="CD2_tandem"/>
    <property type="match status" value="1"/>
</dbReference>
<evidence type="ECO:0000313" key="18">
    <source>
        <dbReference type="Proteomes" id="UP000789739"/>
    </source>
</evidence>
<dbReference type="InterPro" id="IPR038718">
    <property type="entry name" value="SNF2-like_sf"/>
</dbReference>
<comment type="subcellular location">
    <subcellularLocation>
        <location evidence="1">Nucleus</location>
    </subcellularLocation>
</comment>
<evidence type="ECO:0000256" key="5">
    <source>
        <dbReference type="ARBA" id="ARBA00022801"/>
    </source>
</evidence>
<evidence type="ECO:0000259" key="14">
    <source>
        <dbReference type="PROSITE" id="PS50013"/>
    </source>
</evidence>
<feature type="domain" description="Chromo" evidence="14">
    <location>
        <begin position="277"/>
        <end position="344"/>
    </location>
</feature>
<name>A0A9N9C476_9GLOM</name>
<feature type="compositionally biased region" description="Polar residues" evidence="13">
    <location>
        <begin position="35"/>
        <end position="49"/>
    </location>
</feature>
<dbReference type="GO" id="GO:0042393">
    <property type="term" value="F:histone binding"/>
    <property type="evidence" value="ECO:0007669"/>
    <property type="project" value="TreeGrafter"/>
</dbReference>
<dbReference type="GO" id="GO:0003677">
    <property type="term" value="F:DNA binding"/>
    <property type="evidence" value="ECO:0007669"/>
    <property type="project" value="UniProtKB-KW"/>
</dbReference>
<keyword evidence="4" id="KW-0547">Nucleotide-binding</keyword>
<feature type="domain" description="Helicase ATP-binding" evidence="15">
    <location>
        <begin position="382"/>
        <end position="553"/>
    </location>
</feature>
<evidence type="ECO:0000313" key="17">
    <source>
        <dbReference type="EMBL" id="CAG8586333.1"/>
    </source>
</evidence>
<keyword evidence="9" id="KW-0805">Transcription regulation</keyword>
<gene>
    <name evidence="17" type="ORF">PBRASI_LOCUS6889</name>
</gene>
<dbReference type="GO" id="GO:0005634">
    <property type="term" value="C:nucleus"/>
    <property type="evidence" value="ECO:0007669"/>
    <property type="project" value="UniProtKB-SubCell"/>
</dbReference>
<evidence type="ECO:0000256" key="8">
    <source>
        <dbReference type="ARBA" id="ARBA00022853"/>
    </source>
</evidence>
<keyword evidence="11" id="KW-0804">Transcription</keyword>
<dbReference type="PANTHER" id="PTHR45623">
    <property type="entry name" value="CHROMODOMAIN-HELICASE-DNA-BINDING PROTEIN 3-RELATED-RELATED"/>
    <property type="match status" value="1"/>
</dbReference>
<dbReference type="SMART" id="SM00487">
    <property type="entry name" value="DEXDc"/>
    <property type="match status" value="1"/>
</dbReference>
<dbReference type="InterPro" id="IPR023780">
    <property type="entry name" value="Chromo_domain"/>
</dbReference>
<evidence type="ECO:0000259" key="16">
    <source>
        <dbReference type="PROSITE" id="PS51194"/>
    </source>
</evidence>
<comment type="caution">
    <text evidence="17">The sequence shown here is derived from an EMBL/GenBank/DDBJ whole genome shotgun (WGS) entry which is preliminary data.</text>
</comment>
<proteinExistence type="inferred from homology"/>
<feature type="region of interest" description="Disordered" evidence="13">
    <location>
        <begin position="22"/>
        <end position="105"/>
    </location>
</feature>
<evidence type="ECO:0000256" key="6">
    <source>
        <dbReference type="ARBA" id="ARBA00022806"/>
    </source>
</evidence>
<dbReference type="GO" id="GO:0016887">
    <property type="term" value="F:ATP hydrolysis activity"/>
    <property type="evidence" value="ECO:0007669"/>
    <property type="project" value="TreeGrafter"/>
</dbReference>
<organism evidence="17 18">
    <name type="scientific">Paraglomus brasilianum</name>
    <dbReference type="NCBI Taxonomy" id="144538"/>
    <lineage>
        <taxon>Eukaryota</taxon>
        <taxon>Fungi</taxon>
        <taxon>Fungi incertae sedis</taxon>
        <taxon>Mucoromycota</taxon>
        <taxon>Glomeromycotina</taxon>
        <taxon>Glomeromycetes</taxon>
        <taxon>Paraglomerales</taxon>
        <taxon>Paraglomeraceae</taxon>
        <taxon>Paraglomus</taxon>
    </lineage>
</organism>
<dbReference type="InterPro" id="IPR001650">
    <property type="entry name" value="Helicase_C-like"/>
</dbReference>
<feature type="domain" description="Chromo" evidence="14">
    <location>
        <begin position="179"/>
        <end position="251"/>
    </location>
</feature>
<keyword evidence="10" id="KW-0238">DNA-binding</keyword>
<feature type="compositionally biased region" description="Basic and acidic residues" evidence="13">
    <location>
        <begin position="1191"/>
        <end position="1200"/>
    </location>
</feature>
<evidence type="ECO:0000256" key="1">
    <source>
        <dbReference type="ARBA" id="ARBA00004123"/>
    </source>
</evidence>
<dbReference type="SMART" id="SM00298">
    <property type="entry name" value="CHROMO"/>
    <property type="match status" value="2"/>
</dbReference>
<evidence type="ECO:0000256" key="11">
    <source>
        <dbReference type="ARBA" id="ARBA00023163"/>
    </source>
</evidence>
<comment type="similarity">
    <text evidence="2">Belongs to the SNF2/RAD54 helicase family. SWR1 subfamily.</text>
</comment>
<dbReference type="FunFam" id="3.40.50.10810:FF:000005">
    <property type="entry name" value="Photoperiod-independent early flowering 1"/>
    <property type="match status" value="1"/>
</dbReference>
<reference evidence="17" key="1">
    <citation type="submission" date="2021-06" db="EMBL/GenBank/DDBJ databases">
        <authorList>
            <person name="Kallberg Y."/>
            <person name="Tangrot J."/>
            <person name="Rosling A."/>
        </authorList>
    </citation>
    <scope>NUCLEOTIDE SEQUENCE</scope>
    <source>
        <strain evidence="17">BR232B</strain>
    </source>
</reference>
<dbReference type="InterPro" id="IPR016197">
    <property type="entry name" value="Chromo-like_dom_sf"/>
</dbReference>
<feature type="region of interest" description="Disordered" evidence="13">
    <location>
        <begin position="1191"/>
        <end position="1256"/>
    </location>
</feature>